<evidence type="ECO:0000256" key="1">
    <source>
        <dbReference type="ARBA" id="ARBA00002555"/>
    </source>
</evidence>
<dbReference type="GO" id="GO:0005506">
    <property type="term" value="F:iron ion binding"/>
    <property type="evidence" value="ECO:0007669"/>
    <property type="project" value="InterPro"/>
</dbReference>
<dbReference type="SUPFAM" id="SSF46626">
    <property type="entry name" value="Cytochrome c"/>
    <property type="match status" value="3"/>
</dbReference>
<feature type="domain" description="Cytochrome c" evidence="12">
    <location>
        <begin position="115"/>
        <end position="229"/>
    </location>
</feature>
<keyword evidence="7" id="KW-0732">Signal</keyword>
<evidence type="ECO:0000256" key="5">
    <source>
        <dbReference type="ARBA" id="ARBA00022617"/>
    </source>
</evidence>
<protein>
    <submittedName>
        <fullName evidence="13">Alcohol dehydrogenase</fullName>
    </submittedName>
</protein>
<comment type="subcellular location">
    <subcellularLocation>
        <location evidence="2">Cell membrane</location>
    </subcellularLocation>
</comment>
<dbReference type="InterPro" id="IPR036909">
    <property type="entry name" value="Cyt_c-like_dom_sf"/>
</dbReference>
<evidence type="ECO:0000313" key="14">
    <source>
        <dbReference type="Proteomes" id="UP000036403"/>
    </source>
</evidence>
<dbReference type="OrthoDB" id="2308884at2759"/>
<organism evidence="13 14">
    <name type="scientific">Lasius niger</name>
    <name type="common">Black garden ant</name>
    <dbReference type="NCBI Taxonomy" id="67767"/>
    <lineage>
        <taxon>Eukaryota</taxon>
        <taxon>Metazoa</taxon>
        <taxon>Ecdysozoa</taxon>
        <taxon>Arthropoda</taxon>
        <taxon>Hexapoda</taxon>
        <taxon>Insecta</taxon>
        <taxon>Pterygota</taxon>
        <taxon>Neoptera</taxon>
        <taxon>Endopterygota</taxon>
        <taxon>Hymenoptera</taxon>
        <taxon>Apocrita</taxon>
        <taxon>Aculeata</taxon>
        <taxon>Formicoidea</taxon>
        <taxon>Formicidae</taxon>
        <taxon>Formicinae</taxon>
        <taxon>Lasius</taxon>
        <taxon>Lasius</taxon>
    </lineage>
</organism>
<dbReference type="PROSITE" id="PS51007">
    <property type="entry name" value="CYTC"/>
    <property type="match status" value="2"/>
</dbReference>
<evidence type="ECO:0000256" key="2">
    <source>
        <dbReference type="ARBA" id="ARBA00004236"/>
    </source>
</evidence>
<dbReference type="GO" id="GO:0016614">
    <property type="term" value="F:oxidoreductase activity, acting on CH-OH group of donors"/>
    <property type="evidence" value="ECO:0007669"/>
    <property type="project" value="InterPro"/>
</dbReference>
<evidence type="ECO:0000256" key="4">
    <source>
        <dbReference type="ARBA" id="ARBA00022475"/>
    </source>
</evidence>
<dbReference type="InterPro" id="IPR014353">
    <property type="entry name" value="Membr-bd_ADH_cyt_c"/>
</dbReference>
<dbReference type="EMBL" id="LBMM01004271">
    <property type="protein sequence ID" value="KMQ92628.1"/>
    <property type="molecule type" value="Genomic_DNA"/>
</dbReference>
<accession>A0A0J7KQL3</accession>
<dbReference type="InterPro" id="IPR051459">
    <property type="entry name" value="Cytochrome_c-type_DH"/>
</dbReference>
<keyword evidence="4" id="KW-1003">Cell membrane</keyword>
<dbReference type="Pfam" id="PF00034">
    <property type="entry name" value="Cytochrom_C"/>
    <property type="match status" value="2"/>
</dbReference>
<gene>
    <name evidence="13" type="ORF">RF55_7364</name>
</gene>
<evidence type="ECO:0000256" key="3">
    <source>
        <dbReference type="ARBA" id="ARBA00006488"/>
    </source>
</evidence>
<reference evidence="13 14" key="1">
    <citation type="submission" date="2015-04" db="EMBL/GenBank/DDBJ databases">
        <title>Lasius niger genome sequencing.</title>
        <authorList>
            <person name="Konorov E.A."/>
            <person name="Nikitin M.A."/>
            <person name="Kirill M.V."/>
            <person name="Chang P."/>
        </authorList>
    </citation>
    <scope>NUCLEOTIDE SEQUENCE [LARGE SCALE GENOMIC DNA]</scope>
    <source>
        <tissue evidence="13">Whole</tissue>
    </source>
</reference>
<keyword evidence="14" id="KW-1185">Reference proteome</keyword>
<evidence type="ECO:0000256" key="9">
    <source>
        <dbReference type="ARBA" id="ARBA00023004"/>
    </source>
</evidence>
<keyword evidence="6 11" id="KW-0479">Metal-binding</keyword>
<dbReference type="GO" id="GO:0020037">
    <property type="term" value="F:heme binding"/>
    <property type="evidence" value="ECO:0007669"/>
    <property type="project" value="InterPro"/>
</dbReference>
<dbReference type="PIRSF" id="PIRSF000018">
    <property type="entry name" value="Mb_ADH_cyt_c"/>
    <property type="match status" value="1"/>
</dbReference>
<dbReference type="AlphaFoldDB" id="A0A0J7KQL3"/>
<proteinExistence type="inferred from homology"/>
<dbReference type="Proteomes" id="UP000036403">
    <property type="component" value="Unassembled WGS sequence"/>
</dbReference>
<comment type="similarity">
    <text evidence="3">Belongs to the cytochrome c family.</text>
</comment>
<sequence>MVTPLGPIYTTNITPDPELGIGMYSLGDFDRAVRQGVGHDGHRLYPAMPYPSYAKLSDEDIKALYAFFRDEVKPAHIPNKKNEIPFLLNIRWPLAFWNLIFVPHHPYEEKKAHDEQWNRGAYLIEGAGHCGACHTPRSALSMNEKGLDDSSKSFLSGALVDDWYAPSLRNDADTGLGRWSETDIFQFLKDGRNMHGVVFGSMAEVYNNSTQFMTDEDLHAMAHYLKSLPANEKTGEKKWEYQAENTSKPSAGAKLYAQKCGTCHGQDGKGRTPWIAPLAGSASSLLKEDSSAINMTLNGSPRVIANAVPDAYRMPSFRQQLTDKEIAEILSYVRSSWGNEAPAVKAEKVAKLRKETSSASPSVTVLQIK</sequence>
<dbReference type="GO" id="GO:0009055">
    <property type="term" value="F:electron transfer activity"/>
    <property type="evidence" value="ECO:0007669"/>
    <property type="project" value="InterPro"/>
</dbReference>
<evidence type="ECO:0000313" key="13">
    <source>
        <dbReference type="EMBL" id="KMQ92628.1"/>
    </source>
</evidence>
<comment type="caution">
    <text evidence="13">The sequence shown here is derived from an EMBL/GenBank/DDBJ whole genome shotgun (WGS) entry which is preliminary data.</text>
</comment>
<dbReference type="PANTHER" id="PTHR35008">
    <property type="entry name" value="BLL4482 PROTEIN-RELATED"/>
    <property type="match status" value="1"/>
</dbReference>
<keyword evidence="8" id="KW-0677">Repeat</keyword>
<keyword evidence="10" id="KW-0472">Membrane</keyword>
<keyword evidence="9 11" id="KW-0408">Iron</keyword>
<feature type="domain" description="Cytochrome c" evidence="12">
    <location>
        <begin position="247"/>
        <end position="337"/>
    </location>
</feature>
<name>A0A0J7KQL3_LASNI</name>
<comment type="function">
    <text evidence="1">Electron carrier protein. The oxidized form of the cytochrome c heme group can accept an electron from the heme group of the cytochrome c1 subunit of cytochrome reductase. Cytochrome c then transfers this electron to the cytochrome oxidase complex, the final protein carrier in the mitochondrial electron-transport chain.</text>
</comment>
<dbReference type="PaxDb" id="67767-A0A0J7KQL3"/>
<evidence type="ECO:0000256" key="11">
    <source>
        <dbReference type="PROSITE-ProRule" id="PRU00433"/>
    </source>
</evidence>
<dbReference type="PANTHER" id="PTHR35008:SF8">
    <property type="entry name" value="ALCOHOL DEHYDROGENASE CYTOCHROME C SUBUNIT"/>
    <property type="match status" value="1"/>
</dbReference>
<evidence type="ECO:0000256" key="6">
    <source>
        <dbReference type="ARBA" id="ARBA00022723"/>
    </source>
</evidence>
<dbReference type="Gene3D" id="1.10.760.10">
    <property type="entry name" value="Cytochrome c-like domain"/>
    <property type="match status" value="2"/>
</dbReference>
<dbReference type="GO" id="GO:0005886">
    <property type="term" value="C:plasma membrane"/>
    <property type="evidence" value="ECO:0007669"/>
    <property type="project" value="UniProtKB-SubCell"/>
</dbReference>
<keyword evidence="5 11" id="KW-0349">Heme</keyword>
<evidence type="ECO:0000256" key="8">
    <source>
        <dbReference type="ARBA" id="ARBA00022737"/>
    </source>
</evidence>
<dbReference type="InterPro" id="IPR009056">
    <property type="entry name" value="Cyt_c-like_dom"/>
</dbReference>
<evidence type="ECO:0000256" key="7">
    <source>
        <dbReference type="ARBA" id="ARBA00022729"/>
    </source>
</evidence>
<evidence type="ECO:0000256" key="10">
    <source>
        <dbReference type="ARBA" id="ARBA00023136"/>
    </source>
</evidence>
<evidence type="ECO:0000259" key="12">
    <source>
        <dbReference type="PROSITE" id="PS51007"/>
    </source>
</evidence>